<dbReference type="InterPro" id="IPR029052">
    <property type="entry name" value="Metallo-depent_PP-like"/>
</dbReference>
<keyword evidence="1 2" id="KW-0732">Signal</keyword>
<dbReference type="InterPro" id="IPR036907">
    <property type="entry name" value="5'-Nucleotdase_C_sf"/>
</dbReference>
<comment type="similarity">
    <text evidence="2">Belongs to the 5'-nucleotidase family.</text>
</comment>
<sequence>MTLTPPRPAFSLRSRCLGLSSLGVFLAAALLAQPGCGGDDDGAAATTSTTTSTTTSASGDGGHGQGGLGGVNQGGEGGQGGHGGVGGSGGIGGDGGQGGQGGAGGSVQVQILAFNDLHGHMEPPAGSNGRITRPDGTNVNAGGVAFLATHLDALRAQNPNTVVVSAGDLIGGSPLLSALFHDEPTIEAMNLVGLDFNGVGNHEFDKGALELMRMQAGGCHPVHGCADGTPFAGATFQFLSANVFTDVPMSETLFPPYAIRDFEGVKVAFIGMTLEDTPSIVSPLGIEGLTFTNEAATVNALVPVLQAQGVETIVVLLHEGGQPTGSFNNCPGISGPIVQIAEAMSPAVDVIVSGHTHHAYNCIIGGKIVTSAASFGRLITDIDLTIDRATGDVIAAHAENVIVTRDQADVVLDDFVSGYQELVTPVASRQVGMITANLTRNADSAGQTTMGFVVADAMLAVTQDPMAGGAQVAFMNPGGVRANLSFAAAPGEQTNGIVTFGELFLVQPFGNNLVVVTLTGAQLKDLLEQQFIHENGSLALNILHPSQGFSYTYSIGAPEGTHVNAASMQLDGVPIVPAQPYRVVVNSYNGSGGDGLTVLTLGTDRVGGVLDIDAVEAYFASHSPVSPPALNRVTRVP</sequence>
<dbReference type="InterPro" id="IPR008334">
    <property type="entry name" value="5'-Nucleotdase_C"/>
</dbReference>
<dbReference type="PATRIC" id="fig|52.7.peg.8028"/>
<evidence type="ECO:0000256" key="3">
    <source>
        <dbReference type="SAM" id="MobiDB-lite"/>
    </source>
</evidence>
<evidence type="ECO:0000256" key="1">
    <source>
        <dbReference type="ARBA" id="ARBA00022729"/>
    </source>
</evidence>
<dbReference type="Proteomes" id="UP000067626">
    <property type="component" value="Chromosome"/>
</dbReference>
<dbReference type="PRINTS" id="PR01607">
    <property type="entry name" value="APYRASEFAMLY"/>
</dbReference>
<feature type="chain" id="PRO_5005392845" evidence="2">
    <location>
        <begin position="33"/>
        <end position="637"/>
    </location>
</feature>
<dbReference type="Pfam" id="PF02872">
    <property type="entry name" value="5_nucleotid_C"/>
    <property type="match status" value="1"/>
</dbReference>
<feature type="compositionally biased region" description="Gly residues" evidence="3">
    <location>
        <begin position="59"/>
        <end position="103"/>
    </location>
</feature>
<dbReference type="GO" id="GO:0000166">
    <property type="term" value="F:nucleotide binding"/>
    <property type="evidence" value="ECO:0007669"/>
    <property type="project" value="UniProtKB-KW"/>
</dbReference>
<dbReference type="OrthoDB" id="9803927at2"/>
<dbReference type="EC" id="3.1.3.5" evidence="6"/>
<feature type="compositionally biased region" description="Low complexity" evidence="3">
    <location>
        <begin position="43"/>
        <end position="58"/>
    </location>
</feature>
<feature type="signal peptide" evidence="2">
    <location>
        <begin position="1"/>
        <end position="32"/>
    </location>
</feature>
<dbReference type="STRING" id="52.CMC5_073080"/>
<name>A0A0K1EQ97_CHOCO</name>
<dbReference type="PANTHER" id="PTHR11575">
    <property type="entry name" value="5'-NUCLEOTIDASE-RELATED"/>
    <property type="match status" value="1"/>
</dbReference>
<evidence type="ECO:0000259" key="4">
    <source>
        <dbReference type="Pfam" id="PF00149"/>
    </source>
</evidence>
<dbReference type="Gene3D" id="3.60.21.10">
    <property type="match status" value="1"/>
</dbReference>
<dbReference type="GO" id="GO:0008253">
    <property type="term" value="F:5'-nucleotidase activity"/>
    <property type="evidence" value="ECO:0007669"/>
    <property type="project" value="UniProtKB-EC"/>
</dbReference>
<dbReference type="PANTHER" id="PTHR11575:SF24">
    <property type="entry name" value="5'-NUCLEOTIDASE"/>
    <property type="match status" value="1"/>
</dbReference>
<keyword evidence="2 6" id="KW-0378">Hydrolase</keyword>
<feature type="region of interest" description="Disordered" evidence="3">
    <location>
        <begin position="39"/>
        <end position="103"/>
    </location>
</feature>
<accession>A0A0K1EQ97</accession>
<dbReference type="GO" id="GO:0008768">
    <property type="term" value="F:UDP-sugar diphosphatase activity"/>
    <property type="evidence" value="ECO:0007669"/>
    <property type="project" value="TreeGrafter"/>
</dbReference>
<proteinExistence type="inferred from homology"/>
<evidence type="ECO:0000259" key="5">
    <source>
        <dbReference type="Pfam" id="PF02872"/>
    </source>
</evidence>
<dbReference type="SUPFAM" id="SSF55816">
    <property type="entry name" value="5'-nucleotidase (syn. UDP-sugar hydrolase), C-terminal domain"/>
    <property type="match status" value="1"/>
</dbReference>
<evidence type="ECO:0000313" key="6">
    <source>
        <dbReference type="EMBL" id="AKT43080.1"/>
    </source>
</evidence>
<dbReference type="RefSeq" id="WP_082363102.1">
    <property type="nucleotide sequence ID" value="NZ_CP012159.1"/>
</dbReference>
<dbReference type="Gene3D" id="3.90.780.10">
    <property type="entry name" value="5'-Nucleotidase, C-terminal domain"/>
    <property type="match status" value="1"/>
</dbReference>
<protein>
    <submittedName>
        <fullName evidence="6">5'-nucleotidase</fullName>
        <ecNumber evidence="6">3.1.3.5</ecNumber>
    </submittedName>
</protein>
<evidence type="ECO:0000313" key="7">
    <source>
        <dbReference type="Proteomes" id="UP000067626"/>
    </source>
</evidence>
<feature type="domain" description="Calcineurin-like phosphoesterase" evidence="4">
    <location>
        <begin position="111"/>
        <end position="358"/>
    </location>
</feature>
<dbReference type="EMBL" id="CP012159">
    <property type="protein sequence ID" value="AKT43080.1"/>
    <property type="molecule type" value="Genomic_DNA"/>
</dbReference>
<keyword evidence="2" id="KW-0547">Nucleotide-binding</keyword>
<feature type="domain" description="5'-Nucleotidase C-terminal" evidence="5">
    <location>
        <begin position="431"/>
        <end position="599"/>
    </location>
</feature>
<dbReference type="KEGG" id="ccro:CMC5_073080"/>
<organism evidence="6 7">
    <name type="scientific">Chondromyces crocatus</name>
    <dbReference type="NCBI Taxonomy" id="52"/>
    <lineage>
        <taxon>Bacteria</taxon>
        <taxon>Pseudomonadati</taxon>
        <taxon>Myxococcota</taxon>
        <taxon>Polyangia</taxon>
        <taxon>Polyangiales</taxon>
        <taxon>Polyangiaceae</taxon>
        <taxon>Chondromyces</taxon>
    </lineage>
</organism>
<dbReference type="Pfam" id="PF00149">
    <property type="entry name" value="Metallophos"/>
    <property type="match status" value="1"/>
</dbReference>
<dbReference type="SUPFAM" id="SSF56300">
    <property type="entry name" value="Metallo-dependent phosphatases"/>
    <property type="match status" value="1"/>
</dbReference>
<dbReference type="AlphaFoldDB" id="A0A0K1EQ97"/>
<dbReference type="GO" id="GO:0030288">
    <property type="term" value="C:outer membrane-bounded periplasmic space"/>
    <property type="evidence" value="ECO:0007669"/>
    <property type="project" value="TreeGrafter"/>
</dbReference>
<keyword evidence="7" id="KW-1185">Reference proteome</keyword>
<dbReference type="InterPro" id="IPR006179">
    <property type="entry name" value="5_nucleotidase/apyrase"/>
</dbReference>
<dbReference type="InterPro" id="IPR004843">
    <property type="entry name" value="Calcineurin-like_PHP"/>
</dbReference>
<reference evidence="6 7" key="1">
    <citation type="submission" date="2015-07" db="EMBL/GenBank/DDBJ databases">
        <title>Genome analysis of myxobacterium Chondromyces crocatus Cm c5 reveals a high potential for natural compound synthesis and the genetic basis for the loss of fruiting body formation.</title>
        <authorList>
            <person name="Zaburannyi N."/>
            <person name="Bunk B."/>
            <person name="Maier J."/>
            <person name="Overmann J."/>
            <person name="Mueller R."/>
        </authorList>
    </citation>
    <scope>NUCLEOTIDE SEQUENCE [LARGE SCALE GENOMIC DNA]</scope>
    <source>
        <strain evidence="6 7">Cm c5</strain>
    </source>
</reference>
<gene>
    <name evidence="6" type="primary">ushA</name>
    <name evidence="6" type="ORF">CMC5_073080</name>
</gene>
<dbReference type="GO" id="GO:0009166">
    <property type="term" value="P:nucleotide catabolic process"/>
    <property type="evidence" value="ECO:0007669"/>
    <property type="project" value="InterPro"/>
</dbReference>
<evidence type="ECO:0000256" key="2">
    <source>
        <dbReference type="RuleBase" id="RU362119"/>
    </source>
</evidence>